<sequence>MSAEGNGVFSSRLAVRAVRCVRAFRHLQSRAPWNPTGGCLSWGLAEKQMPFWAEGMTIAIVVRGFLARCATVSVPPREGLPHPERSLQRAGAARELSRGTLEQGTGAGNRRERPENATGTATETASGVTVSGPGHRAHWSYPNPVD</sequence>
<gene>
    <name evidence="2" type="ORF">GCM10023082_01630</name>
</gene>
<evidence type="ECO:0000313" key="3">
    <source>
        <dbReference type="Proteomes" id="UP001499884"/>
    </source>
</evidence>
<dbReference type="Proteomes" id="UP001499884">
    <property type="component" value="Unassembled WGS sequence"/>
</dbReference>
<dbReference type="EMBL" id="BAABEP010000001">
    <property type="protein sequence ID" value="GAA3707250.1"/>
    <property type="molecule type" value="Genomic_DNA"/>
</dbReference>
<evidence type="ECO:0000256" key="1">
    <source>
        <dbReference type="SAM" id="MobiDB-lite"/>
    </source>
</evidence>
<organism evidence="2 3">
    <name type="scientific">Streptomyces tremellae</name>
    <dbReference type="NCBI Taxonomy" id="1124239"/>
    <lineage>
        <taxon>Bacteria</taxon>
        <taxon>Bacillati</taxon>
        <taxon>Actinomycetota</taxon>
        <taxon>Actinomycetes</taxon>
        <taxon>Kitasatosporales</taxon>
        <taxon>Streptomycetaceae</taxon>
        <taxon>Streptomyces</taxon>
    </lineage>
</organism>
<protein>
    <submittedName>
        <fullName evidence="2">Uncharacterized protein</fullName>
    </submittedName>
</protein>
<feature type="region of interest" description="Disordered" evidence="1">
    <location>
        <begin position="74"/>
        <end position="146"/>
    </location>
</feature>
<feature type="compositionally biased region" description="Polar residues" evidence="1">
    <location>
        <begin position="117"/>
        <end position="129"/>
    </location>
</feature>
<proteinExistence type="predicted"/>
<reference evidence="3" key="1">
    <citation type="journal article" date="2019" name="Int. J. Syst. Evol. Microbiol.">
        <title>The Global Catalogue of Microorganisms (GCM) 10K type strain sequencing project: providing services to taxonomists for standard genome sequencing and annotation.</title>
        <authorList>
            <consortium name="The Broad Institute Genomics Platform"/>
            <consortium name="The Broad Institute Genome Sequencing Center for Infectious Disease"/>
            <person name="Wu L."/>
            <person name="Ma J."/>
        </authorList>
    </citation>
    <scope>NUCLEOTIDE SEQUENCE [LARGE SCALE GENOMIC DNA]</scope>
    <source>
        <strain evidence="3">JCM 30846</strain>
    </source>
</reference>
<name>A0ABP7DPG2_9ACTN</name>
<keyword evidence="3" id="KW-1185">Reference proteome</keyword>
<comment type="caution">
    <text evidence="2">The sequence shown here is derived from an EMBL/GenBank/DDBJ whole genome shotgun (WGS) entry which is preliminary data.</text>
</comment>
<evidence type="ECO:0000313" key="2">
    <source>
        <dbReference type="EMBL" id="GAA3707250.1"/>
    </source>
</evidence>
<accession>A0ABP7DPG2</accession>